<dbReference type="EMBL" id="JACIIG010000008">
    <property type="protein sequence ID" value="MBB4569392.1"/>
    <property type="molecule type" value="Genomic_DNA"/>
</dbReference>
<evidence type="ECO:0000313" key="1">
    <source>
        <dbReference type="EMBL" id="MBB4569392.1"/>
    </source>
</evidence>
<protein>
    <submittedName>
        <fullName evidence="1">Uncharacterized protein</fullName>
    </submittedName>
</protein>
<dbReference type="OrthoDB" id="8390850at2"/>
<keyword evidence="2" id="KW-1185">Reference proteome</keyword>
<sequence>MISRYLSKRDLALDSIDLDTCQRAFDAILLKRNISRESEEGEQVAAMIIELFREGVHDEHQLVALVGINESHRPL</sequence>
<comment type="caution">
    <text evidence="1">The sequence shown here is derived from an EMBL/GenBank/DDBJ whole genome shotgun (WGS) entry which is preliminary data.</text>
</comment>
<dbReference type="GeneID" id="32527977"/>
<evidence type="ECO:0000313" key="2">
    <source>
        <dbReference type="Proteomes" id="UP000543836"/>
    </source>
</evidence>
<dbReference type="AlphaFoldDB" id="A0A7W6ZVA1"/>
<reference evidence="1 2" key="1">
    <citation type="submission" date="2020-08" db="EMBL/GenBank/DDBJ databases">
        <title>Genomic Encyclopedia of Type Strains, Phase IV (KMG-V): Genome sequencing to study the core and pangenomes of soil and plant-associated prokaryotes.</title>
        <authorList>
            <person name="Whitman W."/>
        </authorList>
    </citation>
    <scope>NUCLEOTIDE SEQUENCE [LARGE SCALE GENOMIC DNA]</scope>
    <source>
        <strain evidence="1 2">SEMIA 492</strain>
    </source>
</reference>
<accession>A0A7W6ZVA1</accession>
<name>A0A7W6ZVA1_9HYPH</name>
<dbReference type="RefSeq" id="WP_028752578.1">
    <property type="nucleotide sequence ID" value="NZ_JACIIG010000008.1"/>
</dbReference>
<organism evidence="1 2">
    <name type="scientific">Rhizobium leucaenae</name>
    <dbReference type="NCBI Taxonomy" id="29450"/>
    <lineage>
        <taxon>Bacteria</taxon>
        <taxon>Pseudomonadati</taxon>
        <taxon>Pseudomonadota</taxon>
        <taxon>Alphaproteobacteria</taxon>
        <taxon>Hyphomicrobiales</taxon>
        <taxon>Rhizobiaceae</taxon>
        <taxon>Rhizobium/Agrobacterium group</taxon>
        <taxon>Rhizobium</taxon>
    </lineage>
</organism>
<dbReference type="Proteomes" id="UP000543836">
    <property type="component" value="Unassembled WGS sequence"/>
</dbReference>
<gene>
    <name evidence="1" type="ORF">GGE60_003516</name>
</gene>
<proteinExistence type="predicted"/>